<reference evidence="9 10" key="1">
    <citation type="submission" date="2017-09" db="EMBL/GenBank/DDBJ databases">
        <authorList>
            <person name="Lee N."/>
            <person name="Cho B.-K."/>
        </authorList>
    </citation>
    <scope>NUCLEOTIDE SEQUENCE [LARGE SCALE GENOMIC DNA]</scope>
    <source>
        <strain evidence="9 10">ATCC 13879</strain>
    </source>
</reference>
<feature type="region of interest" description="Disordered" evidence="6">
    <location>
        <begin position="352"/>
        <end position="395"/>
    </location>
</feature>
<feature type="active site" description="Charge relay system" evidence="5">
    <location>
        <position position="100"/>
    </location>
</feature>
<dbReference type="Gene3D" id="3.40.50.200">
    <property type="entry name" value="Peptidase S8/S53 domain"/>
    <property type="match status" value="1"/>
</dbReference>
<dbReference type="InterPro" id="IPR015500">
    <property type="entry name" value="Peptidase_S8_subtilisin-rel"/>
</dbReference>
<dbReference type="GO" id="GO:0008233">
    <property type="term" value="F:peptidase activity"/>
    <property type="evidence" value="ECO:0007669"/>
    <property type="project" value="UniProtKB-KW"/>
</dbReference>
<keyword evidence="7" id="KW-1133">Transmembrane helix</keyword>
<dbReference type="GO" id="GO:0006508">
    <property type="term" value="P:proteolysis"/>
    <property type="evidence" value="ECO:0007669"/>
    <property type="project" value="UniProtKB-KW"/>
</dbReference>
<feature type="active site" description="Charge relay system" evidence="5">
    <location>
        <position position="263"/>
    </location>
</feature>
<dbReference type="Pfam" id="PF00082">
    <property type="entry name" value="Peptidase_S8"/>
    <property type="match status" value="1"/>
</dbReference>
<protein>
    <submittedName>
        <fullName evidence="9">Serine protease</fullName>
    </submittedName>
</protein>
<comment type="similarity">
    <text evidence="1 5">Belongs to the peptidase S8 family.</text>
</comment>
<dbReference type="EMBL" id="CP023697">
    <property type="protein sequence ID" value="QEV08609.1"/>
    <property type="molecule type" value="Genomic_DNA"/>
</dbReference>
<keyword evidence="3 5" id="KW-0378">Hydrolase</keyword>
<dbReference type="InterPro" id="IPR050131">
    <property type="entry name" value="Peptidase_S8_subtilisin-like"/>
</dbReference>
<feature type="domain" description="Peptidase S8/S53" evidence="8">
    <location>
        <begin position="57"/>
        <end position="312"/>
    </location>
</feature>
<dbReference type="GeneID" id="95537934"/>
<evidence type="ECO:0000256" key="5">
    <source>
        <dbReference type="PROSITE-ProRule" id="PRU01240"/>
    </source>
</evidence>
<dbReference type="PANTHER" id="PTHR43806:SF11">
    <property type="entry name" value="CEREVISIN-RELATED"/>
    <property type="match status" value="1"/>
</dbReference>
<evidence type="ECO:0000256" key="2">
    <source>
        <dbReference type="ARBA" id="ARBA00022670"/>
    </source>
</evidence>
<evidence type="ECO:0000313" key="9">
    <source>
        <dbReference type="EMBL" id="QEV08609.1"/>
    </source>
</evidence>
<accession>A0ABX6B1H5</accession>
<evidence type="ECO:0000256" key="7">
    <source>
        <dbReference type="SAM" id="Phobius"/>
    </source>
</evidence>
<dbReference type="PANTHER" id="PTHR43806">
    <property type="entry name" value="PEPTIDASE S8"/>
    <property type="match status" value="1"/>
</dbReference>
<evidence type="ECO:0000256" key="3">
    <source>
        <dbReference type="ARBA" id="ARBA00022801"/>
    </source>
</evidence>
<name>A0ABX6B1H5_9ACTN</name>
<dbReference type="SUPFAM" id="SSF52743">
    <property type="entry name" value="Subtilisin-like"/>
    <property type="match status" value="1"/>
</dbReference>
<feature type="active site" description="Charge relay system" evidence="5">
    <location>
        <position position="66"/>
    </location>
</feature>
<organism evidence="9 10">
    <name type="scientific">Streptomyces prasinus</name>
    <dbReference type="NCBI Taxonomy" id="67345"/>
    <lineage>
        <taxon>Bacteria</taxon>
        <taxon>Bacillati</taxon>
        <taxon>Actinomycetota</taxon>
        <taxon>Actinomycetes</taxon>
        <taxon>Kitasatosporales</taxon>
        <taxon>Streptomycetaceae</taxon>
        <taxon>Streptomyces</taxon>
    </lineage>
</organism>
<dbReference type="PROSITE" id="PS51892">
    <property type="entry name" value="SUBTILASE"/>
    <property type="match status" value="1"/>
</dbReference>
<dbReference type="InterPro" id="IPR000209">
    <property type="entry name" value="Peptidase_S8/S53_dom"/>
</dbReference>
<dbReference type="PRINTS" id="PR00723">
    <property type="entry name" value="SUBTILISIN"/>
</dbReference>
<evidence type="ECO:0000259" key="8">
    <source>
        <dbReference type="Pfam" id="PF00082"/>
    </source>
</evidence>
<evidence type="ECO:0000256" key="4">
    <source>
        <dbReference type="ARBA" id="ARBA00022825"/>
    </source>
</evidence>
<keyword evidence="4 5" id="KW-0720">Serine protease</keyword>
<keyword evidence="10" id="KW-1185">Reference proteome</keyword>
<evidence type="ECO:0000256" key="6">
    <source>
        <dbReference type="SAM" id="MobiDB-lite"/>
    </source>
</evidence>
<keyword evidence="7" id="KW-0472">Membrane</keyword>
<dbReference type="InterPro" id="IPR036852">
    <property type="entry name" value="Peptidase_S8/S53_dom_sf"/>
</dbReference>
<keyword evidence="7" id="KW-0812">Transmembrane</keyword>
<proteinExistence type="inferred from homology"/>
<gene>
    <name evidence="9" type="ORF">CP972_25885</name>
</gene>
<sequence length="427" mass="43773">MKSATRRGLRVRVGGVGVSALVAVGVGLAPGAAADVQSEQWYLGPMQADKMWKVSTGEGVKVAVLDTGVNPSTPTLKGQVLADEVPQQVAYGATDDYRGHGTTMAELIAGTGAGGGVQGLAPGVKIIPYRVQLRSLTGAENKKTTAPAEAIKAAADTDVKIINMSFGDPTYDPDIKEAVAYAASKGKLLIAGVGNDGDSVEGNIGYPAAAPYVLGISSMDKDSNISEFSSHGNYVDLVAPGEGIPGYCRPSFDSYCHGIEGTSVSTAIASASAALIWSAHPDWTANQVTRALIETASRTWPKDDPTRSSGYGTIRPRKVLENADYDAGPAYSDPLAKWNEEEGEKLVTEIPPASAASPSATASSQAPESSSDADKAAAGSKGEKTEKVAAESSGDDDSTLWIALGAAAAVAVVGGGVFALLRARRAT</sequence>
<feature type="compositionally biased region" description="Low complexity" evidence="6">
    <location>
        <begin position="352"/>
        <end position="380"/>
    </location>
</feature>
<evidence type="ECO:0000313" key="10">
    <source>
        <dbReference type="Proteomes" id="UP000326041"/>
    </source>
</evidence>
<keyword evidence="2 5" id="KW-0645">Protease</keyword>
<dbReference type="RefSeq" id="WP_079060719.1">
    <property type="nucleotide sequence ID" value="NZ_CP023697.1"/>
</dbReference>
<dbReference type="Proteomes" id="UP000326041">
    <property type="component" value="Chromosome"/>
</dbReference>
<evidence type="ECO:0000256" key="1">
    <source>
        <dbReference type="ARBA" id="ARBA00011073"/>
    </source>
</evidence>
<feature type="transmembrane region" description="Helical" evidence="7">
    <location>
        <begin position="400"/>
        <end position="421"/>
    </location>
</feature>